<evidence type="ECO:0000259" key="9">
    <source>
        <dbReference type="Pfam" id="PF13525"/>
    </source>
</evidence>
<dbReference type="SUPFAM" id="SSF48452">
    <property type="entry name" value="TPR-like"/>
    <property type="match status" value="2"/>
</dbReference>
<dbReference type="GO" id="GO:1990063">
    <property type="term" value="C:Bam protein complex"/>
    <property type="evidence" value="ECO:0007669"/>
    <property type="project" value="TreeGrafter"/>
</dbReference>
<keyword evidence="4 6" id="KW-0998">Cell outer membrane</keyword>
<accession>A0A7W4W7H7</accession>
<dbReference type="Proteomes" id="UP000537130">
    <property type="component" value="Unassembled WGS sequence"/>
</dbReference>
<keyword evidence="11" id="KW-1185">Reference proteome</keyword>
<evidence type="ECO:0000256" key="4">
    <source>
        <dbReference type="ARBA" id="ARBA00023237"/>
    </source>
</evidence>
<keyword evidence="2 6" id="KW-0472">Membrane</keyword>
<comment type="similarity">
    <text evidence="6">Belongs to the BamD family.</text>
</comment>
<evidence type="ECO:0000256" key="8">
    <source>
        <dbReference type="SAM" id="SignalP"/>
    </source>
</evidence>
<evidence type="ECO:0000256" key="7">
    <source>
        <dbReference type="SAM" id="MobiDB-lite"/>
    </source>
</evidence>
<keyword evidence="1 6" id="KW-0732">Signal</keyword>
<dbReference type="RefSeq" id="WP_183411605.1">
    <property type="nucleotide sequence ID" value="NZ_JACHWY010000003.1"/>
</dbReference>
<dbReference type="PROSITE" id="PS51257">
    <property type="entry name" value="PROKAR_LIPOPROTEIN"/>
    <property type="match status" value="1"/>
</dbReference>
<dbReference type="InterPro" id="IPR011990">
    <property type="entry name" value="TPR-like_helical_dom_sf"/>
</dbReference>
<comment type="subcellular location">
    <subcellularLocation>
        <location evidence="6">Cell outer membrane</location>
        <topology evidence="6">Lipid-anchor</topology>
    </subcellularLocation>
</comment>
<evidence type="ECO:0000256" key="1">
    <source>
        <dbReference type="ARBA" id="ARBA00022729"/>
    </source>
</evidence>
<proteinExistence type="inferred from homology"/>
<keyword evidence="5 6" id="KW-0449">Lipoprotein</keyword>
<evidence type="ECO:0000313" key="10">
    <source>
        <dbReference type="EMBL" id="MBB3048849.1"/>
    </source>
</evidence>
<dbReference type="EMBL" id="JACHWY010000003">
    <property type="protein sequence ID" value="MBB3048849.1"/>
    <property type="molecule type" value="Genomic_DNA"/>
</dbReference>
<dbReference type="NCBIfam" id="TIGR03302">
    <property type="entry name" value="OM_YfiO"/>
    <property type="match status" value="1"/>
</dbReference>
<comment type="function">
    <text evidence="6">Part of the outer membrane protein assembly complex, which is involved in assembly and insertion of beta-barrel proteins into the outer membrane.</text>
</comment>
<feature type="domain" description="Outer membrane lipoprotein BamD-like" evidence="9">
    <location>
        <begin position="29"/>
        <end position="233"/>
    </location>
</feature>
<dbReference type="Gene3D" id="1.25.40.10">
    <property type="entry name" value="Tetratricopeptide repeat domain"/>
    <property type="match status" value="1"/>
</dbReference>
<comment type="caution">
    <text evidence="10">The sequence shown here is derived from an EMBL/GenBank/DDBJ whole genome shotgun (WGS) entry which is preliminary data.</text>
</comment>
<reference evidence="10 11" key="1">
    <citation type="submission" date="2020-08" db="EMBL/GenBank/DDBJ databases">
        <title>Genomic Encyclopedia of Type Strains, Phase III (KMG-III): the genomes of soil and plant-associated and newly described type strains.</title>
        <authorList>
            <person name="Whitman W."/>
        </authorList>
    </citation>
    <scope>NUCLEOTIDE SEQUENCE [LARGE SCALE GENOMIC DNA]</scope>
    <source>
        <strain evidence="10 11">CECT 8654</strain>
    </source>
</reference>
<feature type="compositionally biased region" description="Basic and acidic residues" evidence="7">
    <location>
        <begin position="292"/>
        <end position="304"/>
    </location>
</feature>
<keyword evidence="3 6" id="KW-0564">Palmitate</keyword>
<evidence type="ECO:0000256" key="5">
    <source>
        <dbReference type="ARBA" id="ARBA00023288"/>
    </source>
</evidence>
<feature type="region of interest" description="Disordered" evidence="7">
    <location>
        <begin position="277"/>
        <end position="310"/>
    </location>
</feature>
<evidence type="ECO:0000313" key="11">
    <source>
        <dbReference type="Proteomes" id="UP000537130"/>
    </source>
</evidence>
<evidence type="ECO:0000256" key="6">
    <source>
        <dbReference type="HAMAP-Rule" id="MF_00922"/>
    </source>
</evidence>
<dbReference type="FunFam" id="1.25.40.10:FF:000419">
    <property type="entry name" value="Outer membrane protein assembly factor BamD"/>
    <property type="match status" value="1"/>
</dbReference>
<dbReference type="InterPro" id="IPR017689">
    <property type="entry name" value="BamD"/>
</dbReference>
<evidence type="ECO:0000256" key="3">
    <source>
        <dbReference type="ARBA" id="ARBA00023139"/>
    </source>
</evidence>
<feature type="signal peptide" evidence="8">
    <location>
        <begin position="1"/>
        <end position="20"/>
    </location>
</feature>
<evidence type="ECO:0000256" key="2">
    <source>
        <dbReference type="ARBA" id="ARBA00023136"/>
    </source>
</evidence>
<dbReference type="PANTHER" id="PTHR37423">
    <property type="entry name" value="SOLUBLE LYTIC MUREIN TRANSGLYCOSYLASE-RELATED"/>
    <property type="match status" value="1"/>
</dbReference>
<feature type="chain" id="PRO_5031647506" description="Outer membrane protein assembly factor BamD" evidence="8">
    <location>
        <begin position="21"/>
        <end position="310"/>
    </location>
</feature>
<dbReference type="GO" id="GO:0043165">
    <property type="term" value="P:Gram-negative-bacterium-type cell outer membrane assembly"/>
    <property type="evidence" value="ECO:0007669"/>
    <property type="project" value="UniProtKB-UniRule"/>
</dbReference>
<dbReference type="HAMAP" id="MF_00922">
    <property type="entry name" value="OM_assembly_BamD"/>
    <property type="match status" value="1"/>
</dbReference>
<comment type="subunit">
    <text evidence="6">Part of the Bam complex.</text>
</comment>
<sequence>MRVVKHGLLILLVGFLAACASDPQKEAESSEKQIYDQAQEHMENGNFSLAVKNLQLLESRFPFGPYAEQAQLEIIYAHYRSLEPEAAIAAADRFIRLHPQHPSVDYAYYMRGLANYTEGQGLLERFFPTDMSQRDPGAAIQAFEDFRQMLQRFPNSQYAPDARARMIHLRNRLARYEINVANYYFKRKAYLAAANRGRYVVENMPQTSAVPDALAVMVQAYLLLGMDDLAERSLTVLRSNFPKHPALDENGNFNSQVGLDQERSWLNKATLGLVDRYEPPKFDNRPVFVPGEGEKDVSRDDRKPPKMRPR</sequence>
<dbReference type="CDD" id="cd15830">
    <property type="entry name" value="BamD"/>
    <property type="match status" value="1"/>
</dbReference>
<protein>
    <recommendedName>
        <fullName evidence="6">Outer membrane protein assembly factor BamD</fullName>
    </recommendedName>
</protein>
<gene>
    <name evidence="6" type="primary">bamD</name>
    <name evidence="10" type="ORF">FHR99_003123</name>
</gene>
<dbReference type="Pfam" id="PF13525">
    <property type="entry name" value="YfiO"/>
    <property type="match status" value="1"/>
</dbReference>
<name>A0A7W4W7H7_9GAMM</name>
<dbReference type="GO" id="GO:0051205">
    <property type="term" value="P:protein insertion into membrane"/>
    <property type="evidence" value="ECO:0007669"/>
    <property type="project" value="UniProtKB-UniRule"/>
</dbReference>
<organism evidence="10 11">
    <name type="scientific">Litorivivens lipolytica</name>
    <dbReference type="NCBI Taxonomy" id="1524264"/>
    <lineage>
        <taxon>Bacteria</taxon>
        <taxon>Pseudomonadati</taxon>
        <taxon>Pseudomonadota</taxon>
        <taxon>Gammaproteobacteria</taxon>
        <taxon>Litorivivens</taxon>
    </lineage>
</organism>
<dbReference type="InterPro" id="IPR039565">
    <property type="entry name" value="BamD-like"/>
</dbReference>
<dbReference type="PANTHER" id="PTHR37423:SF1">
    <property type="entry name" value="OUTER MEMBRANE PROTEIN ASSEMBLY FACTOR BAMD"/>
    <property type="match status" value="1"/>
</dbReference>
<dbReference type="AlphaFoldDB" id="A0A7W4W7H7"/>